<proteinExistence type="predicted"/>
<reference evidence="2 3" key="1">
    <citation type="submission" date="2018-03" db="EMBL/GenBank/DDBJ databases">
        <title>Complete Fusobacterium genomes using hybrid Minion sequencing.</title>
        <authorList>
            <person name="Slade D.J."/>
            <person name="Lahmers K."/>
        </authorList>
    </citation>
    <scope>NUCLEOTIDE SEQUENCE [LARGE SCALE GENOMIC DNA]</scope>
    <source>
        <strain evidence="2 3">2_1_31</strain>
    </source>
</reference>
<dbReference type="InterPro" id="IPR001387">
    <property type="entry name" value="Cro/C1-type_HTH"/>
</dbReference>
<dbReference type="KEGG" id="fpei:C4N17_10605"/>
<dbReference type="Proteomes" id="UP000241472">
    <property type="component" value="Chromosome"/>
</dbReference>
<dbReference type="CDD" id="cd00093">
    <property type="entry name" value="HTH_XRE"/>
    <property type="match status" value="1"/>
</dbReference>
<dbReference type="PROSITE" id="PS50943">
    <property type="entry name" value="HTH_CROC1"/>
    <property type="match status" value="1"/>
</dbReference>
<dbReference type="InterPro" id="IPR010982">
    <property type="entry name" value="Lambda_DNA-bd_dom_sf"/>
</dbReference>
<dbReference type="SUPFAM" id="SSF47413">
    <property type="entry name" value="lambda repressor-like DNA-binding domains"/>
    <property type="match status" value="1"/>
</dbReference>
<dbReference type="Pfam" id="PF01381">
    <property type="entry name" value="HTH_3"/>
    <property type="match status" value="1"/>
</dbReference>
<dbReference type="EMBL" id="CP028108">
    <property type="protein sequence ID" value="AVQ26052.1"/>
    <property type="molecule type" value="Genomic_DNA"/>
</dbReference>
<evidence type="ECO:0000313" key="3">
    <source>
        <dbReference type="Proteomes" id="UP000241472"/>
    </source>
</evidence>
<protein>
    <submittedName>
        <fullName evidence="2">XRE family transcriptional regulator</fullName>
    </submittedName>
</protein>
<evidence type="ECO:0000259" key="1">
    <source>
        <dbReference type="PROSITE" id="PS50943"/>
    </source>
</evidence>
<evidence type="ECO:0000313" key="2">
    <source>
        <dbReference type="EMBL" id="AVQ26052.1"/>
    </source>
</evidence>
<dbReference type="Gene3D" id="1.10.260.40">
    <property type="entry name" value="lambda repressor-like DNA-binding domains"/>
    <property type="match status" value="1"/>
</dbReference>
<dbReference type="SMART" id="SM00530">
    <property type="entry name" value="HTH_XRE"/>
    <property type="match status" value="1"/>
</dbReference>
<accession>A0AAD0HW57</accession>
<gene>
    <name evidence="2" type="ORF">C4N17_10605</name>
</gene>
<name>A0AAD0HW57_9FUSO</name>
<dbReference type="AlphaFoldDB" id="A0AAD0HW57"/>
<dbReference type="RefSeq" id="WP_008793880.1">
    <property type="nucleotide sequence ID" value="NZ_CABKNO010000005.1"/>
</dbReference>
<dbReference type="GO" id="GO:0003677">
    <property type="term" value="F:DNA binding"/>
    <property type="evidence" value="ECO:0007669"/>
    <property type="project" value="InterPro"/>
</dbReference>
<feature type="domain" description="HTH cro/C1-type" evidence="1">
    <location>
        <begin position="7"/>
        <end position="59"/>
    </location>
</feature>
<organism evidence="2 3">
    <name type="scientific">Fusobacterium periodonticum</name>
    <dbReference type="NCBI Taxonomy" id="860"/>
    <lineage>
        <taxon>Bacteria</taxon>
        <taxon>Fusobacteriati</taxon>
        <taxon>Fusobacteriota</taxon>
        <taxon>Fusobacteriia</taxon>
        <taxon>Fusobacteriales</taxon>
        <taxon>Fusobacteriaceae</taxon>
        <taxon>Fusobacterium</taxon>
    </lineage>
</organism>
<sequence>MTIGEKLKQLRGDKKTKDVAKDLNVTVSALSNYENDYRVPRDEVKKKIADYYKKSVEEIFF</sequence>